<dbReference type="PROSITE" id="PS51892">
    <property type="entry name" value="SUBTILASE"/>
    <property type="match status" value="1"/>
</dbReference>
<keyword evidence="2" id="KW-0645">Protease</keyword>
<dbReference type="AlphaFoldDB" id="A0A9P7Z727"/>
<protein>
    <submittedName>
        <fullName evidence="7">Peptidase S8/S53 domain-containing protein</fullName>
    </submittedName>
</protein>
<dbReference type="InterPro" id="IPR015500">
    <property type="entry name" value="Peptidase_S8_subtilisin-rel"/>
</dbReference>
<dbReference type="PRINTS" id="PR00723">
    <property type="entry name" value="SUBTILISIN"/>
</dbReference>
<dbReference type="InterPro" id="IPR036852">
    <property type="entry name" value="Peptidase_S8/S53_dom_sf"/>
</dbReference>
<comment type="similarity">
    <text evidence="1 5">Belongs to the peptidase S8 family.</text>
</comment>
<keyword evidence="4" id="KW-0720">Serine protease</keyword>
<dbReference type="InterPro" id="IPR023827">
    <property type="entry name" value="Peptidase_S8_Asp-AS"/>
</dbReference>
<reference evidence="7" key="1">
    <citation type="journal article" date="2021" name="IMA Fungus">
        <title>Genomic characterization of three marine fungi, including Emericellopsis atlantica sp. nov. with signatures of a generalist lifestyle and marine biomass degradation.</title>
        <authorList>
            <person name="Hagestad O.C."/>
            <person name="Hou L."/>
            <person name="Andersen J.H."/>
            <person name="Hansen E.H."/>
            <person name="Altermark B."/>
            <person name="Li C."/>
            <person name="Kuhnert E."/>
            <person name="Cox R.J."/>
            <person name="Crous P.W."/>
            <person name="Spatafora J.W."/>
            <person name="Lail K."/>
            <person name="Amirebrahimi M."/>
            <person name="Lipzen A."/>
            <person name="Pangilinan J."/>
            <person name="Andreopoulos W."/>
            <person name="Hayes R.D."/>
            <person name="Ng V."/>
            <person name="Grigoriev I.V."/>
            <person name="Jackson S.A."/>
            <person name="Sutton T.D.S."/>
            <person name="Dobson A.D.W."/>
            <person name="Rama T."/>
        </authorList>
    </citation>
    <scope>NUCLEOTIDE SEQUENCE</scope>
    <source>
        <strain evidence="7">TRa3180A</strain>
    </source>
</reference>
<dbReference type="PANTHER" id="PTHR43399">
    <property type="entry name" value="SUBTILISIN-RELATED"/>
    <property type="match status" value="1"/>
</dbReference>
<dbReference type="Gene3D" id="3.40.50.200">
    <property type="entry name" value="Peptidase S8/S53 domain"/>
    <property type="match status" value="1"/>
</dbReference>
<evidence type="ECO:0000259" key="6">
    <source>
        <dbReference type="Pfam" id="PF00082"/>
    </source>
</evidence>
<evidence type="ECO:0000256" key="4">
    <source>
        <dbReference type="ARBA" id="ARBA00022825"/>
    </source>
</evidence>
<dbReference type="EMBL" id="MU253808">
    <property type="protein sequence ID" value="KAG9246347.1"/>
    <property type="molecule type" value="Genomic_DNA"/>
</dbReference>
<sequence>MLGTLHPTTWSQEGATTYELASKFNILDVVSSSYWSVLLLLPDICNPVGGFDKLHNLGIKGKGKGIKIGIVDTGVDYRHLSLGGGFGPGFKFAGGWAFTGDNGEVLNSPDPLTICYGGGHGTHISEILGMNSVLGQFNTVGVAPEASLYMYRAFNCQSKGGSDAIVAAMPKAQADGVDIVNMSLSVGTPSRYSGANDDPPRSQRLFVAAGKVVAAGNTVVGAKVINSLYMAEWPSVEPNVISVGALANKEFPLVYSGIDSTGSTINYASVLPLHLPNGADVYMLKDGCNTDDWTTAMNTVQNVNSTIFAFQVLGDNGCATSYIGNCNGANSIPRYLMAYNADVADPYNKRYGVPSRVQVTSVGNHNL</sequence>
<dbReference type="PANTHER" id="PTHR43399:SF4">
    <property type="entry name" value="CELL WALL-ASSOCIATED PROTEASE"/>
    <property type="match status" value="1"/>
</dbReference>
<dbReference type="OrthoDB" id="10256524at2759"/>
<evidence type="ECO:0000256" key="1">
    <source>
        <dbReference type="ARBA" id="ARBA00011073"/>
    </source>
</evidence>
<accession>A0A9P7Z727</accession>
<keyword evidence="3" id="KW-0378">Hydrolase</keyword>
<evidence type="ECO:0000256" key="5">
    <source>
        <dbReference type="PROSITE-ProRule" id="PRU01240"/>
    </source>
</evidence>
<dbReference type="InterPro" id="IPR051048">
    <property type="entry name" value="Peptidase_S8/S53_subtilisin"/>
</dbReference>
<dbReference type="Pfam" id="PF00082">
    <property type="entry name" value="Peptidase_S8"/>
    <property type="match status" value="1"/>
</dbReference>
<evidence type="ECO:0000313" key="7">
    <source>
        <dbReference type="EMBL" id="KAG9246347.1"/>
    </source>
</evidence>
<proteinExistence type="inferred from homology"/>
<dbReference type="SUPFAM" id="SSF52743">
    <property type="entry name" value="Subtilisin-like"/>
    <property type="match status" value="1"/>
</dbReference>
<name>A0A9P7Z727_9HELO</name>
<dbReference type="InterPro" id="IPR000209">
    <property type="entry name" value="Peptidase_S8/S53_dom"/>
</dbReference>
<dbReference type="GO" id="GO:0006508">
    <property type="term" value="P:proteolysis"/>
    <property type="evidence" value="ECO:0007669"/>
    <property type="project" value="UniProtKB-KW"/>
</dbReference>
<evidence type="ECO:0000256" key="3">
    <source>
        <dbReference type="ARBA" id="ARBA00022801"/>
    </source>
</evidence>
<dbReference type="GO" id="GO:0004252">
    <property type="term" value="F:serine-type endopeptidase activity"/>
    <property type="evidence" value="ECO:0007669"/>
    <property type="project" value="InterPro"/>
</dbReference>
<organism evidence="7 8">
    <name type="scientific">Calycina marina</name>
    <dbReference type="NCBI Taxonomy" id="1763456"/>
    <lineage>
        <taxon>Eukaryota</taxon>
        <taxon>Fungi</taxon>
        <taxon>Dikarya</taxon>
        <taxon>Ascomycota</taxon>
        <taxon>Pezizomycotina</taxon>
        <taxon>Leotiomycetes</taxon>
        <taxon>Helotiales</taxon>
        <taxon>Pezizellaceae</taxon>
        <taxon>Calycina</taxon>
    </lineage>
</organism>
<dbReference type="Proteomes" id="UP000887226">
    <property type="component" value="Unassembled WGS sequence"/>
</dbReference>
<evidence type="ECO:0000313" key="8">
    <source>
        <dbReference type="Proteomes" id="UP000887226"/>
    </source>
</evidence>
<gene>
    <name evidence="7" type="ORF">BJ878DRAFT_540386</name>
</gene>
<dbReference type="PROSITE" id="PS00136">
    <property type="entry name" value="SUBTILASE_ASP"/>
    <property type="match status" value="1"/>
</dbReference>
<feature type="domain" description="Peptidase S8/S53" evidence="6">
    <location>
        <begin position="63"/>
        <end position="269"/>
    </location>
</feature>
<comment type="caution">
    <text evidence="7">The sequence shown here is derived from an EMBL/GenBank/DDBJ whole genome shotgun (WGS) entry which is preliminary data.</text>
</comment>
<evidence type="ECO:0000256" key="2">
    <source>
        <dbReference type="ARBA" id="ARBA00022670"/>
    </source>
</evidence>
<comment type="caution">
    <text evidence="5">Lacks conserved residue(s) required for the propagation of feature annotation.</text>
</comment>
<keyword evidence="8" id="KW-1185">Reference proteome</keyword>